<protein>
    <submittedName>
        <fullName evidence="1">Uncharacterized protein</fullName>
    </submittedName>
</protein>
<reference evidence="1" key="1">
    <citation type="journal article" date="2023" name="bioRxiv">
        <title>Improved chromosome-level genome assembly for marigold (Tagetes erecta).</title>
        <authorList>
            <person name="Jiang F."/>
            <person name="Yuan L."/>
            <person name="Wang S."/>
            <person name="Wang H."/>
            <person name="Xu D."/>
            <person name="Wang A."/>
            <person name="Fan W."/>
        </authorList>
    </citation>
    <scope>NUCLEOTIDE SEQUENCE</scope>
    <source>
        <strain evidence="1">WSJ</strain>
        <tissue evidence="1">Leaf</tissue>
    </source>
</reference>
<organism evidence="1 2">
    <name type="scientific">Tagetes erecta</name>
    <name type="common">African marigold</name>
    <dbReference type="NCBI Taxonomy" id="13708"/>
    <lineage>
        <taxon>Eukaryota</taxon>
        <taxon>Viridiplantae</taxon>
        <taxon>Streptophyta</taxon>
        <taxon>Embryophyta</taxon>
        <taxon>Tracheophyta</taxon>
        <taxon>Spermatophyta</taxon>
        <taxon>Magnoliopsida</taxon>
        <taxon>eudicotyledons</taxon>
        <taxon>Gunneridae</taxon>
        <taxon>Pentapetalae</taxon>
        <taxon>asterids</taxon>
        <taxon>campanulids</taxon>
        <taxon>Asterales</taxon>
        <taxon>Asteraceae</taxon>
        <taxon>Asteroideae</taxon>
        <taxon>Heliantheae alliance</taxon>
        <taxon>Tageteae</taxon>
        <taxon>Tagetes</taxon>
    </lineage>
</organism>
<accession>A0AAD8NFZ2</accession>
<name>A0AAD8NFZ2_TARER</name>
<evidence type="ECO:0000313" key="2">
    <source>
        <dbReference type="Proteomes" id="UP001229421"/>
    </source>
</evidence>
<sequence length="112" mass="12666">MTRGTGKRSKNKNQNLKDVFKKNSRQILEIAFEKGDKGTYIDIGPNSSNFNSLVGTLISKIPYHYSTWKEVPSEHTCTLFDELQEYFDLMSHLNGSVGAIIRNGLNTHFGII</sequence>
<evidence type="ECO:0000313" key="1">
    <source>
        <dbReference type="EMBL" id="KAK1406606.1"/>
    </source>
</evidence>
<dbReference type="EMBL" id="JAUHHV010000012">
    <property type="protein sequence ID" value="KAK1406606.1"/>
    <property type="molecule type" value="Genomic_DNA"/>
</dbReference>
<dbReference type="AlphaFoldDB" id="A0AAD8NFZ2"/>
<gene>
    <name evidence="1" type="ORF">QVD17_42061</name>
</gene>
<comment type="caution">
    <text evidence="1">The sequence shown here is derived from an EMBL/GenBank/DDBJ whole genome shotgun (WGS) entry which is preliminary data.</text>
</comment>
<proteinExistence type="predicted"/>
<keyword evidence="2" id="KW-1185">Reference proteome</keyword>
<dbReference type="Proteomes" id="UP001229421">
    <property type="component" value="Unassembled WGS sequence"/>
</dbReference>